<keyword evidence="1" id="KW-1133">Transmembrane helix</keyword>
<keyword evidence="3" id="KW-1185">Reference proteome</keyword>
<dbReference type="EMBL" id="LT670849">
    <property type="protein sequence ID" value="SHN79746.1"/>
    <property type="molecule type" value="Genomic_DNA"/>
</dbReference>
<gene>
    <name evidence="2" type="ORF">SAMN05444170_4113</name>
</gene>
<dbReference type="Proteomes" id="UP000184096">
    <property type="component" value="Chromosome I"/>
</dbReference>
<organism evidence="2 3">
    <name type="scientific">Bradyrhizobium erythrophlei</name>
    <dbReference type="NCBI Taxonomy" id="1437360"/>
    <lineage>
        <taxon>Bacteria</taxon>
        <taxon>Pseudomonadati</taxon>
        <taxon>Pseudomonadota</taxon>
        <taxon>Alphaproteobacteria</taxon>
        <taxon>Hyphomicrobiales</taxon>
        <taxon>Nitrobacteraceae</taxon>
        <taxon>Bradyrhizobium</taxon>
    </lineage>
</organism>
<name>A0A1M7U9Z7_9BRAD</name>
<evidence type="ECO:0000313" key="3">
    <source>
        <dbReference type="Proteomes" id="UP000184096"/>
    </source>
</evidence>
<proteinExistence type="predicted"/>
<keyword evidence="1" id="KW-0472">Membrane</keyword>
<dbReference type="OrthoDB" id="8243029at2"/>
<keyword evidence="1" id="KW-0812">Transmembrane</keyword>
<dbReference type="RefSeq" id="WP_072820509.1">
    <property type="nucleotide sequence ID" value="NZ_LT670849.1"/>
</dbReference>
<reference evidence="3" key="1">
    <citation type="submission" date="2016-11" db="EMBL/GenBank/DDBJ databases">
        <authorList>
            <person name="Varghese N."/>
            <person name="Submissions S."/>
        </authorList>
    </citation>
    <scope>NUCLEOTIDE SEQUENCE [LARGE SCALE GENOMIC DNA]</scope>
    <source>
        <strain evidence="3">GAS401</strain>
    </source>
</reference>
<evidence type="ECO:0000313" key="2">
    <source>
        <dbReference type="EMBL" id="SHN79746.1"/>
    </source>
</evidence>
<accession>A0A1M7U9Z7</accession>
<feature type="transmembrane region" description="Helical" evidence="1">
    <location>
        <begin position="44"/>
        <end position="73"/>
    </location>
</feature>
<dbReference type="AlphaFoldDB" id="A0A1M7U9Z7"/>
<evidence type="ECO:0000256" key="1">
    <source>
        <dbReference type="SAM" id="Phobius"/>
    </source>
</evidence>
<sequence>MNEGWKVFWLFAVVFAVAFGAERTFVADVVPVAFADLPQPLWAVLTAMVLRALELISGSVSLIALILMCGVWADHLRQVQVSAQERLKARFIEK</sequence>
<protein>
    <submittedName>
        <fullName evidence="2">Uncharacterized protein</fullName>
    </submittedName>
</protein>